<accession>A0A9P9AFI9</accession>
<dbReference type="Pfam" id="PF12796">
    <property type="entry name" value="Ank_2"/>
    <property type="match status" value="1"/>
</dbReference>
<evidence type="ECO:0000256" key="4">
    <source>
        <dbReference type="ARBA" id="ARBA00041123"/>
    </source>
</evidence>
<evidence type="ECO:0000256" key="3">
    <source>
        <dbReference type="ARBA" id="ARBA00038439"/>
    </source>
</evidence>
<dbReference type="SMART" id="SM00248">
    <property type="entry name" value="ANK"/>
    <property type="match status" value="3"/>
</dbReference>
<dbReference type="GO" id="GO:0005829">
    <property type="term" value="C:cytosol"/>
    <property type="evidence" value="ECO:0007669"/>
    <property type="project" value="TreeGrafter"/>
</dbReference>
<gene>
    <name evidence="8" type="ORF">B0T10DRAFT_588578</name>
</gene>
<sequence length="289" mass="31167">MTAIQVAAERGVDAGLMAALLDGGADPYLETREGLDSFLLALVCGKMDNLTVLLEKALANLLHDHWLTNRLRKSGMSGAPCGQATFDAYLSAIADADLTHTWDENGHSLLFLAIGRENKLLAEELIKLGADPNLADPLDWTPFHEAVRIENVPLAKFLMDPGADIFKIVSTVSPCLTSSSLNDSYIAYNGPLVPAMNSPHIAIGVPHDMDMQARARLSPDIVRFLLDLGLDPNAKIRDTGGLPFWELREEKTPCKSCSAAGGVSDRGLSSKSFRCWLTVAQTLLEVPSG</sequence>
<evidence type="ECO:0000313" key="8">
    <source>
        <dbReference type="EMBL" id="KAH6873843.1"/>
    </source>
</evidence>
<dbReference type="PROSITE" id="PS50088">
    <property type="entry name" value="ANK_REPEAT"/>
    <property type="match status" value="2"/>
</dbReference>
<dbReference type="GO" id="GO:0051059">
    <property type="term" value="F:NF-kappaB binding"/>
    <property type="evidence" value="ECO:0007669"/>
    <property type="project" value="TreeGrafter"/>
</dbReference>
<dbReference type="InterPro" id="IPR002110">
    <property type="entry name" value="Ankyrin_rpt"/>
</dbReference>
<dbReference type="SUPFAM" id="SSF48403">
    <property type="entry name" value="Ankyrin repeat"/>
    <property type="match status" value="1"/>
</dbReference>
<reference evidence="8 9" key="1">
    <citation type="journal article" date="2021" name="Nat. Commun.">
        <title>Genetic determinants of endophytism in the Arabidopsis root mycobiome.</title>
        <authorList>
            <person name="Mesny F."/>
            <person name="Miyauchi S."/>
            <person name="Thiergart T."/>
            <person name="Pickel B."/>
            <person name="Atanasova L."/>
            <person name="Karlsson M."/>
            <person name="Huettel B."/>
            <person name="Barry K.W."/>
            <person name="Haridas S."/>
            <person name="Chen C."/>
            <person name="Bauer D."/>
            <person name="Andreopoulos W."/>
            <person name="Pangilinan J."/>
            <person name="LaButti K."/>
            <person name="Riley R."/>
            <person name="Lipzen A."/>
            <person name="Clum A."/>
            <person name="Drula E."/>
            <person name="Henrissat B."/>
            <person name="Kohler A."/>
            <person name="Grigoriev I.V."/>
            <person name="Martin F.M."/>
            <person name="Hacquard S."/>
        </authorList>
    </citation>
    <scope>NUCLEOTIDE SEQUENCE [LARGE SCALE GENOMIC DNA]</scope>
    <source>
        <strain evidence="8 9">MPI-CAGE-CH-0241</strain>
    </source>
</reference>
<dbReference type="PANTHER" id="PTHR46680:SF1">
    <property type="entry name" value="NF-KAPPA-B INHIBITOR ALPHA"/>
    <property type="match status" value="1"/>
</dbReference>
<organism evidence="8 9">
    <name type="scientific">Thelonectria olida</name>
    <dbReference type="NCBI Taxonomy" id="1576542"/>
    <lineage>
        <taxon>Eukaryota</taxon>
        <taxon>Fungi</taxon>
        <taxon>Dikarya</taxon>
        <taxon>Ascomycota</taxon>
        <taxon>Pezizomycotina</taxon>
        <taxon>Sordariomycetes</taxon>
        <taxon>Hypocreomycetidae</taxon>
        <taxon>Hypocreales</taxon>
        <taxon>Nectriaceae</taxon>
        <taxon>Thelonectria</taxon>
    </lineage>
</organism>
<dbReference type="AlphaFoldDB" id="A0A9P9AFI9"/>
<evidence type="ECO:0000313" key="9">
    <source>
        <dbReference type="Proteomes" id="UP000777438"/>
    </source>
</evidence>
<dbReference type="Gene3D" id="1.25.40.20">
    <property type="entry name" value="Ankyrin repeat-containing domain"/>
    <property type="match status" value="1"/>
</dbReference>
<keyword evidence="2 7" id="KW-0040">ANK repeat</keyword>
<feature type="repeat" description="ANK" evidence="7">
    <location>
        <begin position="105"/>
        <end position="137"/>
    </location>
</feature>
<feature type="repeat" description="ANK" evidence="7">
    <location>
        <begin position="138"/>
        <end position="165"/>
    </location>
</feature>
<proteinExistence type="inferred from homology"/>
<dbReference type="PROSITE" id="PS50297">
    <property type="entry name" value="ANK_REP_REGION"/>
    <property type="match status" value="1"/>
</dbReference>
<dbReference type="PANTHER" id="PTHR46680">
    <property type="entry name" value="NF-KAPPA-B INHIBITOR ALPHA"/>
    <property type="match status" value="1"/>
</dbReference>
<dbReference type="GO" id="GO:0071356">
    <property type="term" value="P:cellular response to tumor necrosis factor"/>
    <property type="evidence" value="ECO:0007669"/>
    <property type="project" value="TreeGrafter"/>
</dbReference>
<dbReference type="InterPro" id="IPR036770">
    <property type="entry name" value="Ankyrin_rpt-contain_sf"/>
</dbReference>
<evidence type="ECO:0000256" key="5">
    <source>
        <dbReference type="ARBA" id="ARBA00041987"/>
    </source>
</evidence>
<evidence type="ECO:0000256" key="6">
    <source>
        <dbReference type="ARBA" id="ARBA00045368"/>
    </source>
</evidence>
<comment type="function">
    <text evidence="6">Inhibits the activity of dimeric NF-kappa-B/REL complexes by trapping REL (RELA/p65 and NFKB1/p50) dimers in the cytoplasm by masking their nuclear localization signals. On cellular stimulation by immune and pro-inflammatory responses, becomes phosphorylated promoting ubiquitination and degradation, enabling the dimeric RELA to translocate to the nucleus and activate transcription.</text>
</comment>
<comment type="caution">
    <text evidence="8">The sequence shown here is derived from an EMBL/GenBank/DDBJ whole genome shotgun (WGS) entry which is preliminary data.</text>
</comment>
<name>A0A9P9AFI9_9HYPO</name>
<evidence type="ECO:0000256" key="1">
    <source>
        <dbReference type="ARBA" id="ARBA00022737"/>
    </source>
</evidence>
<keyword evidence="9" id="KW-1185">Reference proteome</keyword>
<dbReference type="InterPro" id="IPR051070">
    <property type="entry name" value="NF-kappa-B_inhibitor"/>
</dbReference>
<protein>
    <recommendedName>
        <fullName evidence="4">NF-kappa-B inhibitor alpha</fullName>
    </recommendedName>
    <alternativeName>
        <fullName evidence="5">I-kappa-B-alpha</fullName>
    </alternativeName>
</protein>
<dbReference type="Proteomes" id="UP000777438">
    <property type="component" value="Unassembled WGS sequence"/>
</dbReference>
<keyword evidence="1" id="KW-0677">Repeat</keyword>
<evidence type="ECO:0000256" key="2">
    <source>
        <dbReference type="ARBA" id="ARBA00023043"/>
    </source>
</evidence>
<dbReference type="EMBL" id="JAGPYM010000044">
    <property type="protein sequence ID" value="KAH6873843.1"/>
    <property type="molecule type" value="Genomic_DNA"/>
</dbReference>
<comment type="similarity">
    <text evidence="3">Belongs to the NF-kappa-B inhibitor family.</text>
</comment>
<dbReference type="OrthoDB" id="539213at2759"/>
<evidence type="ECO:0000256" key="7">
    <source>
        <dbReference type="PROSITE-ProRule" id="PRU00023"/>
    </source>
</evidence>